<reference evidence="2" key="1">
    <citation type="journal article" date="2022" name="bioRxiv">
        <title>Sequencing and chromosome-scale assembly of the giantPleurodeles waltlgenome.</title>
        <authorList>
            <person name="Brown T."/>
            <person name="Elewa A."/>
            <person name="Iarovenko S."/>
            <person name="Subramanian E."/>
            <person name="Araus A.J."/>
            <person name="Petzold A."/>
            <person name="Susuki M."/>
            <person name="Suzuki K.-i.T."/>
            <person name="Hayashi T."/>
            <person name="Toyoda A."/>
            <person name="Oliveira C."/>
            <person name="Osipova E."/>
            <person name="Leigh N.D."/>
            <person name="Simon A."/>
            <person name="Yun M.H."/>
        </authorList>
    </citation>
    <scope>NUCLEOTIDE SEQUENCE</scope>
    <source>
        <strain evidence="2">20211129_DDA</strain>
        <tissue evidence="2">Liver</tissue>
    </source>
</reference>
<protein>
    <recommendedName>
        <fullName evidence="4">Endonuclease/exonuclease/phosphatase domain-containing protein</fullName>
    </recommendedName>
</protein>
<feature type="region of interest" description="Disordered" evidence="1">
    <location>
        <begin position="1"/>
        <end position="44"/>
    </location>
</feature>
<evidence type="ECO:0008006" key="4">
    <source>
        <dbReference type="Google" id="ProtNLM"/>
    </source>
</evidence>
<comment type="caution">
    <text evidence="2">The sequence shown here is derived from an EMBL/GenBank/DDBJ whole genome shotgun (WGS) entry which is preliminary data.</text>
</comment>
<dbReference type="InterPro" id="IPR036691">
    <property type="entry name" value="Endo/exonu/phosph_ase_sf"/>
</dbReference>
<dbReference type="Proteomes" id="UP001066276">
    <property type="component" value="Chromosome 7"/>
</dbReference>
<gene>
    <name evidence="2" type="ORF">NDU88_002862</name>
</gene>
<proteinExistence type="predicted"/>
<evidence type="ECO:0000313" key="2">
    <source>
        <dbReference type="EMBL" id="KAJ1124401.1"/>
    </source>
</evidence>
<evidence type="ECO:0000256" key="1">
    <source>
        <dbReference type="SAM" id="MobiDB-lite"/>
    </source>
</evidence>
<feature type="region of interest" description="Disordered" evidence="1">
    <location>
        <begin position="162"/>
        <end position="184"/>
    </location>
</feature>
<feature type="compositionally biased region" description="Polar residues" evidence="1">
    <location>
        <begin position="170"/>
        <end position="184"/>
    </location>
</feature>
<name>A0AAV7P7U9_PLEWA</name>
<keyword evidence="3" id="KW-1185">Reference proteome</keyword>
<organism evidence="2 3">
    <name type="scientific">Pleurodeles waltl</name>
    <name type="common">Iberian ribbed newt</name>
    <dbReference type="NCBI Taxonomy" id="8319"/>
    <lineage>
        <taxon>Eukaryota</taxon>
        <taxon>Metazoa</taxon>
        <taxon>Chordata</taxon>
        <taxon>Craniata</taxon>
        <taxon>Vertebrata</taxon>
        <taxon>Euteleostomi</taxon>
        <taxon>Amphibia</taxon>
        <taxon>Batrachia</taxon>
        <taxon>Caudata</taxon>
        <taxon>Salamandroidea</taxon>
        <taxon>Salamandridae</taxon>
        <taxon>Pleurodelinae</taxon>
        <taxon>Pleurodeles</taxon>
    </lineage>
</organism>
<accession>A0AAV7P7U9</accession>
<sequence length="474" mass="52743">MRSGRLRLSTKGKVKTSRPQRRAQRKVNCSAQSPQSSRPDQQVSPLTPLQVYLKKTGVSNKFAFLKDPAAAFFSNLDTDVGLPTPLVPQPMPTGQLRLEVSTNPTQQLGVDLPFQEAPKRLAPKVHNDHSAHERLNISRVASSPTVRKNLQAGSIVTTARVHVQERESPQSDQQQGASINLSNTKPLLPTGFSIEVHNDIMHEGMRQQSTPIPRSNLNAQGSNGRLDMCFEVATGIMEDSWLQSLSITNNKDLGEALDLKTLDLMNPKDQYLNKPLLVGSTKYSSSIPQQERPPNSIMEISSGISKLQHDVEAMVRSSLTISPLETVNREEQLAFSKTDLQAIKINFSNNRHAPLVIFHVYAHPRKIRKVLLFDELLNKVEEIRCANPAWDILVTGDFNANLMHTPEPDEQLAAENAIWSVPLQILPAQKRLDTRGKQLVEALEHMSMRVLNGRINDDVPPSFTHHSAKSATIL</sequence>
<dbReference type="SUPFAM" id="SSF56219">
    <property type="entry name" value="DNase I-like"/>
    <property type="match status" value="1"/>
</dbReference>
<evidence type="ECO:0000313" key="3">
    <source>
        <dbReference type="Proteomes" id="UP001066276"/>
    </source>
</evidence>
<dbReference type="Gene3D" id="3.60.10.10">
    <property type="entry name" value="Endonuclease/exonuclease/phosphatase"/>
    <property type="match status" value="1"/>
</dbReference>
<feature type="compositionally biased region" description="Polar residues" evidence="1">
    <location>
        <begin position="27"/>
        <end position="44"/>
    </location>
</feature>
<dbReference type="AlphaFoldDB" id="A0AAV7P7U9"/>
<feature type="compositionally biased region" description="Basic residues" evidence="1">
    <location>
        <begin position="1"/>
        <end position="25"/>
    </location>
</feature>
<dbReference type="EMBL" id="JANPWB010000011">
    <property type="protein sequence ID" value="KAJ1124401.1"/>
    <property type="molecule type" value="Genomic_DNA"/>
</dbReference>